<keyword evidence="2" id="KW-1185">Reference proteome</keyword>
<dbReference type="Proteomes" id="UP000554766">
    <property type="component" value="Unassembled WGS sequence"/>
</dbReference>
<comment type="caution">
    <text evidence="1">The sequence shown here is derived from an EMBL/GenBank/DDBJ whole genome shotgun (WGS) entry which is preliminary data.</text>
</comment>
<evidence type="ECO:0000313" key="2">
    <source>
        <dbReference type="Proteomes" id="UP000554766"/>
    </source>
</evidence>
<gene>
    <name evidence="1" type="ORF">HC235_03060</name>
</gene>
<evidence type="ECO:0000313" key="1">
    <source>
        <dbReference type="EMBL" id="NYR14955.1"/>
    </source>
</evidence>
<organism evidence="1 2">
    <name type="scientific">Pyrobaculum arsenaticum</name>
    <dbReference type="NCBI Taxonomy" id="121277"/>
    <lineage>
        <taxon>Archaea</taxon>
        <taxon>Thermoproteota</taxon>
        <taxon>Thermoprotei</taxon>
        <taxon>Thermoproteales</taxon>
        <taxon>Thermoproteaceae</taxon>
        <taxon>Pyrobaculum</taxon>
    </lineage>
</organism>
<dbReference type="AlphaFoldDB" id="A0A7L4P7A6"/>
<proteinExistence type="predicted"/>
<sequence>MCSMFTNERAVARWLAKTLKGCDSRLGEVLLEGAISRTQMEALAKGLGSRIPAFMAKPDLVLVVREPESGRHVLAAVELKYFKTAGKKRWRRAYREFGQPLRYYLYGFDVAVLVHVFESGIVDADVETYSEVVGEVVEKLKLPTAYISLKIADAERGLLKAFKPQKLGAVGICHVAKWILEYCAEARNPLLPSDKEILERRNILKAVLCRSRC</sequence>
<reference evidence="1 2" key="1">
    <citation type="journal article" date="2020" name="Nat. Commun.">
        <title>The structures of two archaeal type IV pili illuminate evolutionary relationships.</title>
        <authorList>
            <person name="Wang F."/>
            <person name="Baquero D.P."/>
            <person name="Su Z."/>
            <person name="Beltran L.C."/>
            <person name="Prangishvili D."/>
            <person name="Krupovic M."/>
            <person name="Egelman E.H."/>
        </authorList>
    </citation>
    <scope>NUCLEOTIDE SEQUENCE [LARGE SCALE GENOMIC DNA]</scope>
    <source>
        <strain evidence="1 2">2GA</strain>
    </source>
</reference>
<name>A0A7L4P7A6_9CREN</name>
<accession>A0A7L4P7A6</accession>
<protein>
    <submittedName>
        <fullName evidence="1">Uncharacterized protein</fullName>
    </submittedName>
</protein>
<dbReference type="EMBL" id="JAAVJF010000001">
    <property type="protein sequence ID" value="NYR14955.1"/>
    <property type="molecule type" value="Genomic_DNA"/>
</dbReference>